<name>A0A1T5P760_9BACT</name>
<dbReference type="SUPFAM" id="SSF52980">
    <property type="entry name" value="Restriction endonuclease-like"/>
    <property type="match status" value="1"/>
</dbReference>
<dbReference type="EMBL" id="FUZZ01000003">
    <property type="protein sequence ID" value="SKD08545.1"/>
    <property type="molecule type" value="Genomic_DNA"/>
</dbReference>
<reference evidence="2 3" key="1">
    <citation type="submission" date="2017-02" db="EMBL/GenBank/DDBJ databases">
        <authorList>
            <person name="Peterson S.W."/>
        </authorList>
    </citation>
    <scope>NUCLEOTIDE SEQUENCE [LARGE SCALE GENOMIC DNA]</scope>
    <source>
        <strain evidence="2 3">DSM 18108</strain>
    </source>
</reference>
<dbReference type="Gene3D" id="3.40.91.80">
    <property type="match status" value="1"/>
</dbReference>
<dbReference type="GO" id="GO:0009307">
    <property type="term" value="P:DNA restriction-modification system"/>
    <property type="evidence" value="ECO:0007669"/>
    <property type="project" value="InterPro"/>
</dbReference>
<dbReference type="GO" id="GO:0009036">
    <property type="term" value="F:type II site-specific deoxyribonuclease activity"/>
    <property type="evidence" value="ECO:0007669"/>
    <property type="project" value="InterPro"/>
</dbReference>
<dbReference type="InterPro" id="IPR015109">
    <property type="entry name" value="Restrct_endonuc_II_EcoRII_C"/>
</dbReference>
<organism evidence="2 3">
    <name type="scientific">Chitinophaga ginsengisegetis</name>
    <dbReference type="NCBI Taxonomy" id="393003"/>
    <lineage>
        <taxon>Bacteria</taxon>
        <taxon>Pseudomonadati</taxon>
        <taxon>Bacteroidota</taxon>
        <taxon>Chitinophagia</taxon>
        <taxon>Chitinophagales</taxon>
        <taxon>Chitinophagaceae</taxon>
        <taxon>Chitinophaga</taxon>
    </lineage>
</organism>
<accession>A0A1T5P760</accession>
<evidence type="ECO:0000313" key="3">
    <source>
        <dbReference type="Proteomes" id="UP000190166"/>
    </source>
</evidence>
<dbReference type="InterPro" id="IPR038365">
    <property type="entry name" value="EcoRII_C_sf"/>
</dbReference>
<evidence type="ECO:0000313" key="2">
    <source>
        <dbReference type="EMBL" id="SKD08545.1"/>
    </source>
</evidence>
<dbReference type="AlphaFoldDB" id="A0A1T5P760"/>
<dbReference type="Proteomes" id="UP000190166">
    <property type="component" value="Unassembled WGS sequence"/>
</dbReference>
<protein>
    <submittedName>
        <fullName evidence="2">EcoRII C terminal</fullName>
    </submittedName>
</protein>
<proteinExistence type="predicted"/>
<keyword evidence="3" id="KW-1185">Reference proteome</keyword>
<dbReference type="RefSeq" id="WP_079471671.1">
    <property type="nucleotide sequence ID" value="NZ_FUZZ01000003.1"/>
</dbReference>
<dbReference type="InterPro" id="IPR011335">
    <property type="entry name" value="Restrct_endonuc-II-like"/>
</dbReference>
<sequence length="417" mass="48598">MRIGHLSQYFEIVVAKTLRSVEVDQTKSNQHEYNGTRELKRLIRTTEDRKFNCRYIWLGEENESLTADGEVKWYNARINKPNRSPEYRLYFKNNEVTQKAKEGDIMFVARKTNDTLLIIISPSTSTAANQLYWLFNLTPPEGNLFTLSDIYSSKDRSIDFSARFILEEIGVEIDEPEDELINRLIAKFSGNLPSTTEFSHYARQTLPIAVDLREDPDHALLQFMNWEEKLFKRIEKNNIADRLRQGFMIEGQDPDVDGFINYSLSIQNRRKARAGSAFEEHIKYIFDALNISFSRGKKTENKSKPDFLFPDVKYYHTATFPSELLTMLGAKTSLKDRWRQVLSEATRITHKHLLTLEPGISEDQTKEMRSQKLQLVVPQEIHQTFTSNQRSELLTLKDFVNMILRKQVKSSELGYTL</sequence>
<feature type="domain" description="Restriction endonuclease type II EcoRII C-terminal" evidence="1">
    <location>
        <begin position="231"/>
        <end position="400"/>
    </location>
</feature>
<dbReference type="GO" id="GO:0003677">
    <property type="term" value="F:DNA binding"/>
    <property type="evidence" value="ECO:0007669"/>
    <property type="project" value="InterPro"/>
</dbReference>
<dbReference type="STRING" id="393003.SAMN05660461_4417"/>
<dbReference type="Pfam" id="PF09019">
    <property type="entry name" value="EcoRII-C"/>
    <property type="match status" value="1"/>
</dbReference>
<gene>
    <name evidence="2" type="ORF">SAMN05660461_4417</name>
</gene>
<evidence type="ECO:0000259" key="1">
    <source>
        <dbReference type="Pfam" id="PF09019"/>
    </source>
</evidence>